<organism evidence="21 22">
    <name type="scientific">Patiria miniata</name>
    <name type="common">Bat star</name>
    <name type="synonym">Asterina miniata</name>
    <dbReference type="NCBI Taxonomy" id="46514"/>
    <lineage>
        <taxon>Eukaryota</taxon>
        <taxon>Metazoa</taxon>
        <taxon>Echinodermata</taxon>
        <taxon>Eleutherozoa</taxon>
        <taxon>Asterozoa</taxon>
        <taxon>Asteroidea</taxon>
        <taxon>Valvatacea</taxon>
        <taxon>Valvatida</taxon>
        <taxon>Asterinidae</taxon>
        <taxon>Patiria</taxon>
    </lineage>
</organism>
<dbReference type="Pfam" id="PF01433">
    <property type="entry name" value="Peptidase_M1"/>
    <property type="match status" value="1"/>
</dbReference>
<dbReference type="AlphaFoldDB" id="A0A914A302"/>
<keyword evidence="9" id="KW-0735">Signal-anchor</keyword>
<feature type="site" description="Transition state stabilizer" evidence="16">
    <location>
        <position position="487"/>
    </location>
</feature>
<keyword evidence="3 17" id="KW-0031">Aminopeptidase</keyword>
<dbReference type="Gene3D" id="1.10.390.10">
    <property type="entry name" value="Neutral Protease Domain 2"/>
    <property type="match status" value="1"/>
</dbReference>
<evidence type="ECO:0000256" key="9">
    <source>
        <dbReference type="ARBA" id="ARBA00022968"/>
    </source>
</evidence>
<dbReference type="Gene3D" id="1.25.50.20">
    <property type="match status" value="1"/>
</dbReference>
<dbReference type="InterPro" id="IPR042097">
    <property type="entry name" value="Aminopeptidase_N-like_N_sf"/>
</dbReference>
<comment type="similarity">
    <text evidence="2 17">Belongs to the peptidase M1 family.</text>
</comment>
<dbReference type="PRINTS" id="PR00756">
    <property type="entry name" value="ALADIPTASE"/>
</dbReference>
<dbReference type="EnsemblMetazoa" id="XM_038202112.1">
    <property type="protein sequence ID" value="XP_038058040.1"/>
    <property type="gene ID" value="LOC119729523"/>
</dbReference>
<dbReference type="InterPro" id="IPR045357">
    <property type="entry name" value="Aminopeptidase_N-like_N"/>
</dbReference>
<evidence type="ECO:0000256" key="3">
    <source>
        <dbReference type="ARBA" id="ARBA00022438"/>
    </source>
</evidence>
<keyword evidence="8 15" id="KW-0862">Zinc</keyword>
<protein>
    <recommendedName>
        <fullName evidence="17">Aminopeptidase</fullName>
        <ecNumber evidence="17">3.4.11.-</ecNumber>
    </recommendedName>
</protein>
<feature type="transmembrane region" description="Helical" evidence="17">
    <location>
        <begin position="26"/>
        <end position="48"/>
    </location>
</feature>
<dbReference type="GeneID" id="119729523"/>
<keyword evidence="5 17" id="KW-0812">Transmembrane</keyword>
<name>A0A914A302_PATMI</name>
<evidence type="ECO:0000259" key="18">
    <source>
        <dbReference type="Pfam" id="PF01433"/>
    </source>
</evidence>
<dbReference type="InterPro" id="IPR024571">
    <property type="entry name" value="ERAP1-like_C_dom"/>
</dbReference>
<dbReference type="GO" id="GO:0006508">
    <property type="term" value="P:proteolysis"/>
    <property type="evidence" value="ECO:0007669"/>
    <property type="project" value="UniProtKB-KW"/>
</dbReference>
<comment type="cofactor">
    <cofactor evidence="15 17">
        <name>Zn(2+)</name>
        <dbReference type="ChEBI" id="CHEBI:29105"/>
    </cofactor>
    <text evidence="15 17">Binds 1 zinc ion per subunit.</text>
</comment>
<dbReference type="InterPro" id="IPR050344">
    <property type="entry name" value="Peptidase_M1_aminopeptidases"/>
</dbReference>
<dbReference type="EC" id="3.4.11.-" evidence="17"/>
<evidence type="ECO:0000256" key="17">
    <source>
        <dbReference type="RuleBase" id="RU364040"/>
    </source>
</evidence>
<evidence type="ECO:0000256" key="15">
    <source>
        <dbReference type="PIRSR" id="PIRSR634016-3"/>
    </source>
</evidence>
<feature type="binding site" evidence="15">
    <location>
        <position position="400"/>
    </location>
    <ligand>
        <name>Zn(2+)</name>
        <dbReference type="ChEBI" id="CHEBI:29105"/>
        <note>catalytic</note>
    </ligand>
</feature>
<dbReference type="PANTHER" id="PTHR11533:SF301">
    <property type="entry name" value="AMINOPEPTIDASE"/>
    <property type="match status" value="1"/>
</dbReference>
<dbReference type="Pfam" id="PF11838">
    <property type="entry name" value="ERAP1_C"/>
    <property type="match status" value="1"/>
</dbReference>
<dbReference type="Proteomes" id="UP000887568">
    <property type="component" value="Unplaced"/>
</dbReference>
<dbReference type="PANTHER" id="PTHR11533">
    <property type="entry name" value="PROTEASE M1 ZINC METALLOPROTEASE"/>
    <property type="match status" value="1"/>
</dbReference>
<dbReference type="InterPro" id="IPR001930">
    <property type="entry name" value="Peptidase_M1"/>
</dbReference>
<dbReference type="Gene3D" id="2.60.40.1910">
    <property type="match status" value="1"/>
</dbReference>
<dbReference type="GO" id="GO:0070006">
    <property type="term" value="F:metalloaminopeptidase activity"/>
    <property type="evidence" value="ECO:0007669"/>
    <property type="project" value="TreeGrafter"/>
</dbReference>
<evidence type="ECO:0000256" key="1">
    <source>
        <dbReference type="ARBA" id="ARBA00004606"/>
    </source>
</evidence>
<dbReference type="FunFam" id="2.60.40.1730:FF:000012">
    <property type="entry name" value="Aminopeptidase N"/>
    <property type="match status" value="1"/>
</dbReference>
<keyword evidence="6 15" id="KW-0479">Metal-binding</keyword>
<dbReference type="CDD" id="cd09601">
    <property type="entry name" value="M1_APN-Q_like"/>
    <property type="match status" value="1"/>
</dbReference>
<keyword evidence="13" id="KW-0325">Glycoprotein</keyword>
<dbReference type="Pfam" id="PF17900">
    <property type="entry name" value="Peptidase_M1_N"/>
    <property type="match status" value="1"/>
</dbReference>
<dbReference type="InterPro" id="IPR027268">
    <property type="entry name" value="Peptidase_M4/M1_CTD_sf"/>
</dbReference>
<feature type="binding site" evidence="15">
    <location>
        <position position="404"/>
    </location>
    <ligand>
        <name>Zn(2+)</name>
        <dbReference type="ChEBI" id="CHEBI:29105"/>
        <note>catalytic</note>
    </ligand>
</feature>
<dbReference type="SUPFAM" id="SSF55486">
    <property type="entry name" value="Metalloproteases ('zincins'), catalytic domain"/>
    <property type="match status" value="1"/>
</dbReference>
<dbReference type="Gene3D" id="2.60.40.1730">
    <property type="entry name" value="tricorn interacting facor f3 domain"/>
    <property type="match status" value="1"/>
</dbReference>
<reference evidence="21" key="1">
    <citation type="submission" date="2022-11" db="UniProtKB">
        <authorList>
            <consortium name="EnsemblMetazoa"/>
        </authorList>
    </citation>
    <scope>IDENTIFICATION</scope>
</reference>
<sequence>MGRRGEFNLEEEPGRKGNGIYCSQPVLVFTVLTVCVLIAATVLMTYYIPLSLKDDGVATKAPAVIPSTTKAMMATDPPAEPTTMPPSDLMRGRLPKTVLPRRYEVNLRPFLYDDDVPDSKMGERFTFDGWVRIKVECIEPTDEITLHSKNITVHGMPTVLSVSTLDKTDLFENYKMVEEYAFMILKLKQMMKPHQEYDIYMQYSGILGDDEAGFYPSMYLDSVNNTRYIATTQMEGPYARRVLPCFDEPTFKASYDVQLEHRNDMQALSNGIETKHIRLDGHWSRTYFERVPSIPTYLLAFVVHDYSSINVTNANGCLIRVWCQPDLIHLAPYALNVSDRVQTYFDDYLGSEYPLAKLDHIAIPSLAAMENWGLIIYKDSFLLYGLEAYGEAYCSETITHELAHMWFGNLVTMEWWDDLWLKEGFATYMEHIGVHHVHPEFNKFQSFYGDITQGALSSDSLGTYPAIRAPVYADDDDITNAFTIITYYKGGSLLYMMEHFLTIEVFNQGVKNYLKERAYKNANAEHLWHELTYADRDVGKHDVKKIMDTWTLQRGYPLITLTRTGNSIVATQRVFLQINKTIEDGGFGDLGYKWYVPLTYVYKSGPGDQYEKPQQVWMEPSDDYTYFDLPDDAKADDWYLANAKMTGFYRVNYEDDNWQRLLDQAAMDPDVFSKENMVGMILDSFNLAKAEVVPMSYYDSFSESLRNNSRRTRRAAVSTSSYFAKMLDTKTNIKRRSTSAVQSYAQTLVEPLYIESGWDESFVPDSPAASVRRGKSSRFDITSIACRYGNRHCITRATDMYKEYMNDPTYNAIPDNFRTTVYCNGIRFGGESEWDFAFDMLGTGDDRHERARWVSALTCSVDSSLLQSYLQLMMDSTTFSRRDVELILMGVAENPDGYAVAWDFLCDNWDAISTMFKRKRQSLCDIFEEITSFFNTEEQLQELLDFGHGRNLGALKYAYKSAIASTEVNIRWMENRAADAEALVRSAI</sequence>
<evidence type="ECO:0000256" key="6">
    <source>
        <dbReference type="ARBA" id="ARBA00022723"/>
    </source>
</evidence>
<dbReference type="SUPFAM" id="SSF63737">
    <property type="entry name" value="Leukotriene A4 hydrolase N-terminal domain"/>
    <property type="match status" value="1"/>
</dbReference>
<feature type="domain" description="Aminopeptidase N-like N-terminal" evidence="20">
    <location>
        <begin position="100"/>
        <end position="298"/>
    </location>
</feature>
<dbReference type="InterPro" id="IPR014782">
    <property type="entry name" value="Peptidase_M1_dom"/>
</dbReference>
<feature type="binding site" evidence="15">
    <location>
        <position position="423"/>
    </location>
    <ligand>
        <name>Zn(2+)</name>
        <dbReference type="ChEBI" id="CHEBI:29105"/>
        <note>catalytic</note>
    </ligand>
</feature>
<feature type="active site" description="Proton acceptor" evidence="14">
    <location>
        <position position="401"/>
    </location>
</feature>
<dbReference type="GO" id="GO:0042277">
    <property type="term" value="F:peptide binding"/>
    <property type="evidence" value="ECO:0007669"/>
    <property type="project" value="TreeGrafter"/>
</dbReference>
<evidence type="ECO:0000256" key="2">
    <source>
        <dbReference type="ARBA" id="ARBA00010136"/>
    </source>
</evidence>
<dbReference type="RefSeq" id="XP_038058040.1">
    <property type="nucleotide sequence ID" value="XM_038202112.1"/>
</dbReference>
<dbReference type="GO" id="GO:0005615">
    <property type="term" value="C:extracellular space"/>
    <property type="evidence" value="ECO:0007669"/>
    <property type="project" value="TreeGrafter"/>
</dbReference>
<dbReference type="OrthoDB" id="10031169at2759"/>
<evidence type="ECO:0000256" key="10">
    <source>
        <dbReference type="ARBA" id="ARBA00022989"/>
    </source>
</evidence>
<evidence type="ECO:0000256" key="12">
    <source>
        <dbReference type="ARBA" id="ARBA00023136"/>
    </source>
</evidence>
<dbReference type="GO" id="GO:0016020">
    <property type="term" value="C:membrane"/>
    <property type="evidence" value="ECO:0007669"/>
    <property type="project" value="UniProtKB-SubCell"/>
</dbReference>
<evidence type="ECO:0000313" key="22">
    <source>
        <dbReference type="Proteomes" id="UP000887568"/>
    </source>
</evidence>
<evidence type="ECO:0000256" key="5">
    <source>
        <dbReference type="ARBA" id="ARBA00022692"/>
    </source>
</evidence>
<keyword evidence="12 17" id="KW-0472">Membrane</keyword>
<evidence type="ECO:0000256" key="8">
    <source>
        <dbReference type="ARBA" id="ARBA00022833"/>
    </source>
</evidence>
<feature type="domain" description="ERAP1-like C-terminal" evidence="19">
    <location>
        <begin position="638"/>
        <end position="963"/>
    </location>
</feature>
<dbReference type="GO" id="GO:0005737">
    <property type="term" value="C:cytoplasm"/>
    <property type="evidence" value="ECO:0007669"/>
    <property type="project" value="TreeGrafter"/>
</dbReference>
<evidence type="ECO:0000313" key="21">
    <source>
        <dbReference type="EnsemblMetazoa" id="XP_038058040.1"/>
    </source>
</evidence>
<proteinExistence type="inferred from homology"/>
<accession>A0A914A302</accession>
<evidence type="ECO:0000256" key="16">
    <source>
        <dbReference type="PIRSR" id="PIRSR634016-4"/>
    </source>
</evidence>
<dbReference type="GO" id="GO:0008270">
    <property type="term" value="F:zinc ion binding"/>
    <property type="evidence" value="ECO:0007669"/>
    <property type="project" value="UniProtKB-UniRule"/>
</dbReference>
<keyword evidence="22" id="KW-1185">Reference proteome</keyword>
<dbReference type="OMA" id="MQYIFES"/>
<feature type="domain" description="Peptidase M1 membrane alanine aminopeptidase" evidence="18">
    <location>
        <begin position="333"/>
        <end position="550"/>
    </location>
</feature>
<dbReference type="GO" id="GO:0043171">
    <property type="term" value="P:peptide catabolic process"/>
    <property type="evidence" value="ECO:0007669"/>
    <property type="project" value="TreeGrafter"/>
</dbReference>
<evidence type="ECO:0000259" key="19">
    <source>
        <dbReference type="Pfam" id="PF11838"/>
    </source>
</evidence>
<comment type="subcellular location">
    <subcellularLocation>
        <location evidence="1">Membrane</location>
        <topology evidence="1">Single-pass type II membrane protein</topology>
    </subcellularLocation>
</comment>
<dbReference type="FunFam" id="2.60.40.1910:FF:000006">
    <property type="entry name" value="Aminopeptidase"/>
    <property type="match status" value="1"/>
</dbReference>
<evidence type="ECO:0000256" key="13">
    <source>
        <dbReference type="ARBA" id="ARBA00023180"/>
    </source>
</evidence>
<keyword evidence="10 17" id="KW-1133">Transmembrane helix</keyword>
<evidence type="ECO:0000259" key="20">
    <source>
        <dbReference type="Pfam" id="PF17900"/>
    </source>
</evidence>
<evidence type="ECO:0000256" key="14">
    <source>
        <dbReference type="PIRSR" id="PIRSR634016-1"/>
    </source>
</evidence>
<keyword evidence="7 17" id="KW-0378">Hydrolase</keyword>
<keyword evidence="11 17" id="KW-0482">Metalloprotease</keyword>
<evidence type="ECO:0000256" key="11">
    <source>
        <dbReference type="ARBA" id="ARBA00023049"/>
    </source>
</evidence>
<evidence type="ECO:0000256" key="4">
    <source>
        <dbReference type="ARBA" id="ARBA00022670"/>
    </source>
</evidence>
<dbReference type="FunFam" id="1.10.390.10:FF:000006">
    <property type="entry name" value="Puromycin-sensitive aminopeptidase"/>
    <property type="match status" value="1"/>
</dbReference>
<dbReference type="InterPro" id="IPR034016">
    <property type="entry name" value="M1_APN-typ"/>
</dbReference>
<keyword evidence="4 17" id="KW-0645">Protease</keyword>
<evidence type="ECO:0000256" key="7">
    <source>
        <dbReference type="ARBA" id="ARBA00022801"/>
    </source>
</evidence>